<organism evidence="2 3">
    <name type="scientific">Persicobacter psychrovividus</name>
    <dbReference type="NCBI Taxonomy" id="387638"/>
    <lineage>
        <taxon>Bacteria</taxon>
        <taxon>Pseudomonadati</taxon>
        <taxon>Bacteroidota</taxon>
        <taxon>Cytophagia</taxon>
        <taxon>Cytophagales</taxon>
        <taxon>Persicobacteraceae</taxon>
        <taxon>Persicobacter</taxon>
    </lineage>
</organism>
<evidence type="ECO:0000256" key="1">
    <source>
        <dbReference type="SAM" id="SignalP"/>
    </source>
</evidence>
<dbReference type="SUPFAM" id="SSF82171">
    <property type="entry name" value="DPP6 N-terminal domain-like"/>
    <property type="match status" value="1"/>
</dbReference>
<accession>A0ABM7VF34</accession>
<sequence length="565" mass="63775">MVRKALFPLSLILLLFNFMPLQAQITLMGDFISSKEKVFGATVSAGGNVLIYLSAGKKKRAVELFEVVRSEDGKWGDPIKLSHISRDFDALIDPFISYDANYLFFSAKAKGGASYDIYYSERSGAVWQKPKPISGDVNSWKKEGSPSLSLDGKTLYFTREEFDYTGEGKNNLYQSEWVNVGSFSASKKVAAAFNEHDVQRPVLYRGGQTMLMSLKAPNGIGGYDIHYAQNQEGQWSKPQPLSFANTPKDDFLGGVPITLEQLYTVVDEQLYQVKIPEDLPVTPMVLVQGYVKDKKIGMHLPATMRLVDIEENQEVLVTQNNVNDGFYSLIAPAGKKYKLTFFAPNHVEADTLLDLSAITTYKKVKQNFALSSDIQVQFSLADVKDQRSTSGKINIYTGNQLVHSSFFEAGQQPEVVPLPLGNKYQFEVLANTCQPYRGIINFQHTKRYPEVFVKNIRMRRKIQELYFEILTPAGEKPKNTEIYLMNVESGKERTYSAVSLAYLEYGSRYKVLVKQHEKVINQMSLVVDSRGKIFQVSPKWKWGQPLKKQVIAPEGPKIEMKLSEI</sequence>
<name>A0ABM7VF34_9BACT</name>
<feature type="signal peptide" evidence="1">
    <location>
        <begin position="1"/>
        <end position="23"/>
    </location>
</feature>
<evidence type="ECO:0008006" key="4">
    <source>
        <dbReference type="Google" id="ProtNLM"/>
    </source>
</evidence>
<protein>
    <recommendedName>
        <fullName evidence="4">WD40 repeat protein</fullName>
    </recommendedName>
</protein>
<dbReference type="RefSeq" id="WP_338396846.1">
    <property type="nucleotide sequence ID" value="NZ_AP025292.1"/>
</dbReference>
<evidence type="ECO:0000313" key="2">
    <source>
        <dbReference type="EMBL" id="BDC99519.1"/>
    </source>
</evidence>
<gene>
    <name evidence="2" type="ORF">PEPS_18000</name>
</gene>
<dbReference type="InterPro" id="IPR011659">
    <property type="entry name" value="WD40"/>
</dbReference>
<dbReference type="Proteomes" id="UP001354989">
    <property type="component" value="Chromosome"/>
</dbReference>
<dbReference type="Pfam" id="PF07676">
    <property type="entry name" value="PD40"/>
    <property type="match status" value="1"/>
</dbReference>
<keyword evidence="1" id="KW-0732">Signal</keyword>
<proteinExistence type="predicted"/>
<evidence type="ECO:0000313" key="3">
    <source>
        <dbReference type="Proteomes" id="UP001354989"/>
    </source>
</evidence>
<keyword evidence="3" id="KW-1185">Reference proteome</keyword>
<feature type="chain" id="PRO_5045153788" description="WD40 repeat protein" evidence="1">
    <location>
        <begin position="24"/>
        <end position="565"/>
    </location>
</feature>
<dbReference type="EMBL" id="AP025292">
    <property type="protein sequence ID" value="BDC99519.1"/>
    <property type="molecule type" value="Genomic_DNA"/>
</dbReference>
<reference evidence="2 3" key="1">
    <citation type="submission" date="2021-12" db="EMBL/GenBank/DDBJ databases">
        <title>Genome sequencing of bacteria with rrn-lacking chromosome and rrn-plasmid.</title>
        <authorList>
            <person name="Anda M."/>
            <person name="Iwasaki W."/>
        </authorList>
    </citation>
    <scope>NUCLEOTIDE SEQUENCE [LARGE SCALE GENOMIC DNA]</scope>
    <source>
        <strain evidence="2 3">NBRC 101262</strain>
    </source>
</reference>